<sequence>MSEASGSGGAHISGSKHSAPKPRANIRNRTTTQPDTAERYNQLQRKVVDLERLHNDGKKTHQSEIERLKHDLAHVQKLNAELTDQTDKQKKQNETLELRVDELKKASNSDRAEIKDLGVKLRLSEHMRTQMSAKHGESGEWKKAVQAAEMRRREEGKEKDRAIADLGKTLSAEKKKREMMERQSKEAKAKHELEIDKLKAGMEKLKSEFATANDAKRQLELSLDGAISEANETEEALLARLGDHRVLLARLAEQYGLLASNTVSKTAFEQLKLENCALRIQAARSSRKLGNTEAQVSELTHLIRQSMEEKQLLQSNIDDLMQELVLYTDHANLKPPSPPSYAELDRIIATMDQEFRQSQEGETQAESENLQLLTQLYHLEHEGLLSAYAEAQTELLEMGVVAAKLPEVERERDTAQELLQATTVTAESLKVSSERFKRRAEELERRLKVEGDRAAEVLRKEKDAVHRLTGVVQKMRMAEDGLRAENEQLTLELTEAERFQEAYYSLAEQLEGLLARNALAEDEAQRLSQFNAEIIGHHNPLQRIMYVERIRNELADTKLKLLASTRENEAITNYNQNLHKELEMYKSVAVPYELKPGTKFTRMTRPPLVNLNRDAVGINIELTDNGDMTLDELS</sequence>
<evidence type="ECO:0000256" key="1">
    <source>
        <dbReference type="SAM" id="Coils"/>
    </source>
</evidence>
<feature type="compositionally biased region" description="Gly residues" evidence="2">
    <location>
        <begin position="1"/>
        <end position="11"/>
    </location>
</feature>
<proteinExistence type="predicted"/>
<gene>
    <name evidence="3" type="ORF">F5878DRAFT_653202</name>
</gene>
<evidence type="ECO:0000313" key="4">
    <source>
        <dbReference type="Proteomes" id="UP001163846"/>
    </source>
</evidence>
<organism evidence="3 4">
    <name type="scientific">Lentinula raphanica</name>
    <dbReference type="NCBI Taxonomy" id="153919"/>
    <lineage>
        <taxon>Eukaryota</taxon>
        <taxon>Fungi</taxon>
        <taxon>Dikarya</taxon>
        <taxon>Basidiomycota</taxon>
        <taxon>Agaricomycotina</taxon>
        <taxon>Agaricomycetes</taxon>
        <taxon>Agaricomycetidae</taxon>
        <taxon>Agaricales</taxon>
        <taxon>Marasmiineae</taxon>
        <taxon>Omphalotaceae</taxon>
        <taxon>Lentinula</taxon>
    </lineage>
</organism>
<feature type="compositionally biased region" description="Polar residues" evidence="2">
    <location>
        <begin position="27"/>
        <end position="40"/>
    </location>
</feature>
<accession>A0AA38UFI3</accession>
<dbReference type="AlphaFoldDB" id="A0AA38UFI3"/>
<name>A0AA38UFI3_9AGAR</name>
<evidence type="ECO:0008006" key="5">
    <source>
        <dbReference type="Google" id="ProtNLM"/>
    </source>
</evidence>
<feature type="coiled-coil region" evidence="1">
    <location>
        <begin position="163"/>
        <end position="236"/>
    </location>
</feature>
<dbReference type="EMBL" id="MU806341">
    <property type="protein sequence ID" value="KAJ3836192.1"/>
    <property type="molecule type" value="Genomic_DNA"/>
</dbReference>
<reference evidence="3" key="1">
    <citation type="submission" date="2022-08" db="EMBL/GenBank/DDBJ databases">
        <authorList>
            <consortium name="DOE Joint Genome Institute"/>
            <person name="Min B."/>
            <person name="Riley R."/>
            <person name="Sierra-Patev S."/>
            <person name="Naranjo-Ortiz M."/>
            <person name="Looney B."/>
            <person name="Konkel Z."/>
            <person name="Slot J.C."/>
            <person name="Sakamoto Y."/>
            <person name="Steenwyk J.L."/>
            <person name="Rokas A."/>
            <person name="Carro J."/>
            <person name="Camarero S."/>
            <person name="Ferreira P."/>
            <person name="Molpeceres G."/>
            <person name="Ruiz-Duenas F.J."/>
            <person name="Serrano A."/>
            <person name="Henrissat B."/>
            <person name="Drula E."/>
            <person name="Hughes K.W."/>
            <person name="Mata J.L."/>
            <person name="Ishikawa N.K."/>
            <person name="Vargas-Isla R."/>
            <person name="Ushijima S."/>
            <person name="Smith C.A."/>
            <person name="Ahrendt S."/>
            <person name="Andreopoulos W."/>
            <person name="He G."/>
            <person name="Labutti K."/>
            <person name="Lipzen A."/>
            <person name="Ng V."/>
            <person name="Sandor L."/>
            <person name="Barry K."/>
            <person name="Martinez A.T."/>
            <person name="Xiao Y."/>
            <person name="Gibbons J.G."/>
            <person name="Terashima K."/>
            <person name="Hibbett D.S."/>
            <person name="Grigoriev I.V."/>
        </authorList>
    </citation>
    <scope>NUCLEOTIDE SEQUENCE</scope>
    <source>
        <strain evidence="3">TFB9207</strain>
    </source>
</reference>
<evidence type="ECO:0000256" key="2">
    <source>
        <dbReference type="SAM" id="MobiDB-lite"/>
    </source>
</evidence>
<comment type="caution">
    <text evidence="3">The sequence shown here is derived from an EMBL/GenBank/DDBJ whole genome shotgun (WGS) entry which is preliminary data.</text>
</comment>
<dbReference type="Proteomes" id="UP001163846">
    <property type="component" value="Unassembled WGS sequence"/>
</dbReference>
<evidence type="ECO:0000313" key="3">
    <source>
        <dbReference type="EMBL" id="KAJ3836192.1"/>
    </source>
</evidence>
<feature type="coiled-coil region" evidence="1">
    <location>
        <begin position="40"/>
        <end position="113"/>
    </location>
</feature>
<protein>
    <recommendedName>
        <fullName evidence="5">Hyaluronan-mediated motility receptor C-terminal domain-containing protein</fullName>
    </recommendedName>
</protein>
<feature type="region of interest" description="Disordered" evidence="2">
    <location>
        <begin position="1"/>
        <end position="40"/>
    </location>
</feature>
<keyword evidence="4" id="KW-1185">Reference proteome</keyword>
<keyword evidence="1" id="KW-0175">Coiled coil</keyword>
<feature type="coiled-coil region" evidence="1">
    <location>
        <begin position="426"/>
        <end position="492"/>
    </location>
</feature>